<feature type="domain" description="DC1" evidence="2">
    <location>
        <begin position="145"/>
        <end position="192"/>
    </location>
</feature>
<evidence type="ECO:0000313" key="3">
    <source>
        <dbReference type="EMBL" id="OMP04021.1"/>
    </source>
</evidence>
<reference evidence="4" key="1">
    <citation type="submission" date="2013-09" db="EMBL/GenBank/DDBJ databases">
        <title>Corchorus olitorius genome sequencing.</title>
        <authorList>
            <person name="Alam M."/>
            <person name="Haque M.S."/>
            <person name="Islam M.S."/>
            <person name="Emdad E.M."/>
            <person name="Islam M.M."/>
            <person name="Ahmed B."/>
            <person name="Halim A."/>
            <person name="Hossen Q.M.M."/>
            <person name="Hossain M.Z."/>
            <person name="Ahmed R."/>
            <person name="Khan M.M."/>
            <person name="Islam R."/>
            <person name="Rashid M.M."/>
            <person name="Khan S.A."/>
            <person name="Rahman M.S."/>
            <person name="Alam M."/>
            <person name="Yahiya A.S."/>
            <person name="Khan M.S."/>
            <person name="Azam M.S."/>
            <person name="Haque T."/>
            <person name="Lashkar M.Z.H."/>
            <person name="Akhand A.I."/>
            <person name="Morshed G."/>
            <person name="Roy S."/>
            <person name="Uddin K.S."/>
            <person name="Rabeya T."/>
            <person name="Hossain A.S."/>
            <person name="Chowdhury A."/>
            <person name="Snigdha A.R."/>
            <person name="Mortoza M.S."/>
            <person name="Matin S.A."/>
            <person name="Hoque S.M.E."/>
            <person name="Islam M.K."/>
            <person name="Roy D.K."/>
            <person name="Haider R."/>
            <person name="Moosa M.M."/>
            <person name="Elias S.M."/>
            <person name="Hasan A.M."/>
            <person name="Jahan S."/>
            <person name="Shafiuddin M."/>
            <person name="Mahmood N."/>
            <person name="Shommy N.S."/>
        </authorList>
    </citation>
    <scope>NUCLEOTIDE SEQUENCE [LARGE SCALE GENOMIC DNA]</scope>
    <source>
        <strain evidence="4">cv. O-4</strain>
    </source>
</reference>
<dbReference type="AlphaFoldDB" id="A0A1R3KAA9"/>
<dbReference type="InterPro" id="IPR046349">
    <property type="entry name" value="C1-like_sf"/>
</dbReference>
<proteinExistence type="predicted"/>
<accession>A0A1R3KAA9</accession>
<dbReference type="InterPro" id="IPR004146">
    <property type="entry name" value="DC1"/>
</dbReference>
<dbReference type="Gene3D" id="3.30.60.20">
    <property type="match status" value="1"/>
</dbReference>
<evidence type="ECO:0000256" key="1">
    <source>
        <dbReference type="ARBA" id="ARBA00022737"/>
    </source>
</evidence>
<dbReference type="OrthoDB" id="1884766at2759"/>
<keyword evidence="1" id="KW-0677">Repeat</keyword>
<keyword evidence="4" id="KW-1185">Reference proteome</keyword>
<organism evidence="3 4">
    <name type="scientific">Corchorus olitorius</name>
    <dbReference type="NCBI Taxonomy" id="93759"/>
    <lineage>
        <taxon>Eukaryota</taxon>
        <taxon>Viridiplantae</taxon>
        <taxon>Streptophyta</taxon>
        <taxon>Embryophyta</taxon>
        <taxon>Tracheophyta</taxon>
        <taxon>Spermatophyta</taxon>
        <taxon>Magnoliopsida</taxon>
        <taxon>eudicotyledons</taxon>
        <taxon>Gunneridae</taxon>
        <taxon>Pentapetalae</taxon>
        <taxon>rosids</taxon>
        <taxon>malvids</taxon>
        <taxon>Malvales</taxon>
        <taxon>Malvaceae</taxon>
        <taxon>Grewioideae</taxon>
        <taxon>Apeibeae</taxon>
        <taxon>Corchorus</taxon>
    </lineage>
</organism>
<dbReference type="PANTHER" id="PTHR46288:SF70">
    <property type="entry name" value="CYSTEINE_HISTIDINE-RICH C1 DOMAIN FAMILY PROTEIN"/>
    <property type="match status" value="1"/>
</dbReference>
<dbReference type="SUPFAM" id="SSF57889">
    <property type="entry name" value="Cysteine-rich domain"/>
    <property type="match status" value="2"/>
</dbReference>
<dbReference type="PANTHER" id="PTHR46288">
    <property type="entry name" value="PHORBOL-ESTER/DAG-TYPE DOMAIN-CONTAINING PROTEIN"/>
    <property type="match status" value="1"/>
</dbReference>
<dbReference type="Pfam" id="PF03107">
    <property type="entry name" value="C1_2"/>
    <property type="match status" value="2"/>
</dbReference>
<dbReference type="EMBL" id="AWUE01014336">
    <property type="protein sequence ID" value="OMP04021.1"/>
    <property type="molecule type" value="Genomic_DNA"/>
</dbReference>
<protein>
    <recommendedName>
        <fullName evidence="2">DC1 domain-containing protein</fullName>
    </recommendedName>
</protein>
<dbReference type="Proteomes" id="UP000187203">
    <property type="component" value="Unassembled WGS sequence"/>
</dbReference>
<sequence>MHVECAQRPNMETDGDNEKIIQHFTHWHPLTLLDEDEDGKKDLQVGNATFLSKNPASSTFHDGSIIVSDLVHPSCSLILLTASQNKKCKGCDDEPVSGLVFRCSRCRFRLDVKCALLPTLDHSKDIADKIQAVVSAMAVEGAILHPLRLVDENRKKDLQVGCGICDKLICFDSASVAYGCEECNFFLHKSCMINIPDRSNMPSTHHTLSFCSHQLNLGVWVVMMNTTQAWSFAAEIVNSNWMSNALYFQL</sequence>
<comment type="caution">
    <text evidence="3">The sequence shown here is derived from an EMBL/GenBank/DDBJ whole genome shotgun (WGS) entry which is preliminary data.</text>
</comment>
<evidence type="ECO:0000313" key="4">
    <source>
        <dbReference type="Proteomes" id="UP000187203"/>
    </source>
</evidence>
<evidence type="ECO:0000259" key="2">
    <source>
        <dbReference type="Pfam" id="PF03107"/>
    </source>
</evidence>
<feature type="domain" description="DC1" evidence="2">
    <location>
        <begin position="72"/>
        <end position="115"/>
    </location>
</feature>
<gene>
    <name evidence="3" type="ORF">COLO4_10015</name>
</gene>
<name>A0A1R3KAA9_9ROSI</name>